<dbReference type="Proteomes" id="UP000018211">
    <property type="component" value="Unassembled WGS sequence"/>
</dbReference>
<comment type="pathway">
    <text evidence="1">Carbohydrate acid metabolism.</text>
</comment>
<reference evidence="6 7" key="1">
    <citation type="journal article" date="2013" name="ISME J.">
        <title>Comparative genomics of pathogenic lineages of Vibrio nigripulchritudo identifies virulence-associated traits.</title>
        <authorList>
            <person name="Goudenege D."/>
            <person name="Labreuche Y."/>
            <person name="Krin E."/>
            <person name="Ansquer D."/>
            <person name="Mangenot S."/>
            <person name="Calteau A."/>
            <person name="Medigue C."/>
            <person name="Mazel D."/>
            <person name="Polz M.F."/>
            <person name="Le Roux F."/>
        </authorList>
    </citation>
    <scope>NUCLEOTIDE SEQUENCE [LARGE SCALE GENOMIC DNA]</scope>
    <source>
        <strain evidence="6 7">SOn1</strain>
    </source>
</reference>
<keyword evidence="4" id="KW-0456">Lyase</keyword>
<accession>A0AAV2VWC9</accession>
<evidence type="ECO:0000313" key="7">
    <source>
        <dbReference type="Proteomes" id="UP000018211"/>
    </source>
</evidence>
<dbReference type="EMBL" id="CAOF01000172">
    <property type="protein sequence ID" value="CCO49041.1"/>
    <property type="molecule type" value="Genomic_DNA"/>
</dbReference>
<dbReference type="CDD" id="cd00452">
    <property type="entry name" value="KDPG_aldolase"/>
    <property type="match status" value="1"/>
</dbReference>
<dbReference type="SUPFAM" id="SSF51569">
    <property type="entry name" value="Aldolase"/>
    <property type="match status" value="1"/>
</dbReference>
<dbReference type="Pfam" id="PF01081">
    <property type="entry name" value="Aldolase"/>
    <property type="match status" value="1"/>
</dbReference>
<gene>
    <name evidence="6" type="ORF">VIBNISOn1_770062</name>
</gene>
<dbReference type="PANTHER" id="PTHR30246">
    <property type="entry name" value="2-KETO-3-DEOXY-6-PHOSPHOGLUCONATE ALDOLASE"/>
    <property type="match status" value="1"/>
</dbReference>
<dbReference type="NCBIfam" id="NF006600">
    <property type="entry name" value="PRK09140.1"/>
    <property type="match status" value="1"/>
</dbReference>
<comment type="caution">
    <text evidence="6">The sequence shown here is derived from an EMBL/GenBank/DDBJ whole genome shotgun (WGS) entry which is preliminary data.</text>
</comment>
<dbReference type="GO" id="GO:0016829">
    <property type="term" value="F:lyase activity"/>
    <property type="evidence" value="ECO:0007669"/>
    <property type="project" value="UniProtKB-KW"/>
</dbReference>
<comment type="similarity">
    <text evidence="2">Belongs to the KHG/KDPG aldolase family.</text>
</comment>
<dbReference type="InterPro" id="IPR013785">
    <property type="entry name" value="Aldolase_TIM"/>
</dbReference>
<evidence type="ECO:0000256" key="1">
    <source>
        <dbReference type="ARBA" id="ARBA00004761"/>
    </source>
</evidence>
<evidence type="ECO:0000256" key="2">
    <source>
        <dbReference type="ARBA" id="ARBA00006906"/>
    </source>
</evidence>
<dbReference type="InterPro" id="IPR000887">
    <property type="entry name" value="Aldlse_KDPG_KHG"/>
</dbReference>
<evidence type="ECO:0000256" key="5">
    <source>
        <dbReference type="ARBA" id="ARBA00023277"/>
    </source>
</evidence>
<name>A0AAV2VWC9_9VIBR</name>
<evidence type="ECO:0000256" key="3">
    <source>
        <dbReference type="ARBA" id="ARBA00011233"/>
    </source>
</evidence>
<dbReference type="AlphaFoldDB" id="A0AAV2VWC9"/>
<sequence length="223" mass="23810">MGDAFMDSSQQIEALNDTLSDCGLVAILRGVKPEEVERYAEVLAEGGIHLIEVPMNSPQPLNSIQKLAMRFGKQSLVGAGTVMSKQQIDEVSEVGGKLIVMPHTDETLIRYAISKDLIPIPGVATPSEAFKAINSGAYVLKLFPAEQVLAAGLKAWKAVIPPNIKILPVGGITPETMAPFMKAGAEGFGLGSRLYRPGISLSEFSQNVDAFVSQWQKLSAQGS</sequence>
<evidence type="ECO:0000313" key="6">
    <source>
        <dbReference type="EMBL" id="CCO49041.1"/>
    </source>
</evidence>
<dbReference type="PANTHER" id="PTHR30246:SF1">
    <property type="entry name" value="2-DEHYDRO-3-DEOXY-6-PHOSPHOGALACTONATE ALDOLASE-RELATED"/>
    <property type="match status" value="1"/>
</dbReference>
<evidence type="ECO:0000256" key="4">
    <source>
        <dbReference type="ARBA" id="ARBA00023239"/>
    </source>
</evidence>
<comment type="subunit">
    <text evidence="3">Homotrimer.</text>
</comment>
<proteinExistence type="inferred from homology"/>
<organism evidence="6 7">
    <name type="scientific">Vibrio nigripulchritudo SOn1</name>
    <dbReference type="NCBI Taxonomy" id="1238450"/>
    <lineage>
        <taxon>Bacteria</taxon>
        <taxon>Pseudomonadati</taxon>
        <taxon>Pseudomonadota</taxon>
        <taxon>Gammaproteobacteria</taxon>
        <taxon>Vibrionales</taxon>
        <taxon>Vibrionaceae</taxon>
        <taxon>Vibrio</taxon>
    </lineage>
</organism>
<keyword evidence="5" id="KW-0119">Carbohydrate metabolism</keyword>
<dbReference type="Gene3D" id="3.20.20.70">
    <property type="entry name" value="Aldolase class I"/>
    <property type="match status" value="1"/>
</dbReference>
<protein>
    <submittedName>
        <fullName evidence="6">Phospho-carbohydrate aldolase</fullName>
    </submittedName>
</protein>